<dbReference type="GO" id="GO:0008289">
    <property type="term" value="F:lipid binding"/>
    <property type="evidence" value="ECO:0007669"/>
    <property type="project" value="InterPro"/>
</dbReference>
<dbReference type="OrthoDB" id="1932132at2759"/>
<accession>A0A314Z8L2</accession>
<sequence>MGFFSTIFGFCGFGLGISIGLVAGYFLFIYVQSTDVQNPEIRPLVDQDTETLQRMLPEIPLWVKNPDYDRLDWLNKFLEYMWPYLDKAICKTAKEIANPIIAEEIPKYKIESVEFEN</sequence>
<keyword evidence="3" id="KW-1185">Reference proteome</keyword>
<name>A0A314Z8L2_PRUYE</name>
<dbReference type="PANTHER" id="PTHR10774:SF214">
    <property type="entry name" value="CALCIUM-DEPENDENT LIPID-BINDING (CALB DOMAIN) FAMILY PROTEIN-RELATED"/>
    <property type="match status" value="1"/>
</dbReference>
<dbReference type="AlphaFoldDB" id="A0A314Z8L2"/>
<dbReference type="Proteomes" id="UP000250321">
    <property type="component" value="Unassembled WGS sequence"/>
</dbReference>
<evidence type="ECO:0000313" key="3">
    <source>
        <dbReference type="Proteomes" id="UP000250321"/>
    </source>
</evidence>
<protein>
    <submittedName>
        <fullName evidence="2">Synaptotagmin-1</fullName>
    </submittedName>
</protein>
<keyword evidence="1" id="KW-0812">Transmembrane</keyword>
<proteinExistence type="predicted"/>
<reference evidence="2 3" key="1">
    <citation type="submission" date="2018-02" db="EMBL/GenBank/DDBJ databases">
        <title>Draft genome of wild Prunus yedoensis var. nudiflora.</title>
        <authorList>
            <person name="Baek S."/>
            <person name="Kim J.-H."/>
            <person name="Choi K."/>
            <person name="Kim G.-B."/>
            <person name="Cho A."/>
            <person name="Jang H."/>
            <person name="Shin C.-H."/>
            <person name="Yu H.-J."/>
            <person name="Mun J.-H."/>
        </authorList>
    </citation>
    <scope>NUCLEOTIDE SEQUENCE [LARGE SCALE GENOMIC DNA]</scope>
    <source>
        <strain evidence="3">cv. Jeju island</strain>
        <tissue evidence="2">Leaf</tissue>
    </source>
</reference>
<organism evidence="2 3">
    <name type="scientific">Prunus yedoensis var. nudiflora</name>
    <dbReference type="NCBI Taxonomy" id="2094558"/>
    <lineage>
        <taxon>Eukaryota</taxon>
        <taxon>Viridiplantae</taxon>
        <taxon>Streptophyta</taxon>
        <taxon>Embryophyta</taxon>
        <taxon>Tracheophyta</taxon>
        <taxon>Spermatophyta</taxon>
        <taxon>Magnoliopsida</taxon>
        <taxon>eudicotyledons</taxon>
        <taxon>Gunneridae</taxon>
        <taxon>Pentapetalae</taxon>
        <taxon>rosids</taxon>
        <taxon>fabids</taxon>
        <taxon>Rosales</taxon>
        <taxon>Rosaceae</taxon>
        <taxon>Amygdaloideae</taxon>
        <taxon>Amygdaleae</taxon>
        <taxon>Prunus</taxon>
    </lineage>
</organism>
<dbReference type="PANTHER" id="PTHR10774">
    <property type="entry name" value="EXTENDED SYNAPTOTAGMIN-RELATED"/>
    <property type="match status" value="1"/>
</dbReference>
<dbReference type="STRING" id="2094558.A0A314Z8L2"/>
<comment type="caution">
    <text evidence="2">The sequence shown here is derived from an EMBL/GenBank/DDBJ whole genome shotgun (WGS) entry which is preliminary data.</text>
</comment>
<evidence type="ECO:0000313" key="2">
    <source>
        <dbReference type="EMBL" id="PQQ14407.1"/>
    </source>
</evidence>
<dbReference type="EMBL" id="PJQY01000260">
    <property type="protein sequence ID" value="PQQ14407.1"/>
    <property type="molecule type" value="Genomic_DNA"/>
</dbReference>
<dbReference type="InterPro" id="IPR045050">
    <property type="entry name" value="Synaptotagmin_plant"/>
</dbReference>
<dbReference type="GO" id="GO:0005783">
    <property type="term" value="C:endoplasmic reticulum"/>
    <property type="evidence" value="ECO:0007669"/>
    <property type="project" value="TreeGrafter"/>
</dbReference>
<keyword evidence="1" id="KW-1133">Transmembrane helix</keyword>
<feature type="transmembrane region" description="Helical" evidence="1">
    <location>
        <begin position="7"/>
        <end position="31"/>
    </location>
</feature>
<evidence type="ECO:0000256" key="1">
    <source>
        <dbReference type="SAM" id="Phobius"/>
    </source>
</evidence>
<keyword evidence="1" id="KW-0472">Membrane</keyword>
<gene>
    <name evidence="2" type="ORF">Pyn_20036</name>
</gene>